<reference evidence="11" key="1">
    <citation type="submission" date="2018-08" db="EMBL/GenBank/DDBJ databases">
        <authorList>
            <person name="Cornetti L."/>
        </authorList>
    </citation>
    <scope>NUCLEOTIDE SEQUENCE</scope>
    <source>
        <strain evidence="11">OM-SAIQ-clone2</strain>
    </source>
</reference>
<dbReference type="GO" id="GO:0006508">
    <property type="term" value="P:proteolysis"/>
    <property type="evidence" value="ECO:0007669"/>
    <property type="project" value="UniProtKB-KW"/>
</dbReference>
<keyword evidence="7" id="KW-0788">Thiol protease</keyword>
<accession>A0A4Y7LXJ0</accession>
<evidence type="ECO:0000256" key="1">
    <source>
        <dbReference type="ARBA" id="ARBA00000707"/>
    </source>
</evidence>
<feature type="site" description="Interacts with free ubiquitin" evidence="9">
    <location>
        <position position="221"/>
    </location>
</feature>
<feature type="active site" description="Nucleophile" evidence="8">
    <location>
        <position position="75"/>
    </location>
</feature>
<dbReference type="AlphaFoldDB" id="A0A4Y7LXJ0"/>
<gene>
    <name evidence="11" type="primary">EOG090X0AE1</name>
</gene>
<comment type="catalytic activity">
    <reaction evidence="1">
        <text>Thiol-dependent hydrolysis of ester, thioester, amide, peptide and isopeptide bonds formed by the C-terminal Gly of ubiquitin (a 76-residue protein attached to proteins as an intracellular targeting signal).</text>
        <dbReference type="EC" id="3.4.19.12"/>
    </reaction>
</comment>
<name>A0A4Y7LXJ0_9CRUS</name>
<feature type="site" description="Interacts with free ubiquitin" evidence="9">
    <location>
        <position position="248"/>
    </location>
</feature>
<dbReference type="PIRSF" id="PIRSF013503">
    <property type="entry name" value="Ubiquitin_thioesterase_Otubain"/>
    <property type="match status" value="1"/>
</dbReference>
<dbReference type="InterPro" id="IPR019400">
    <property type="entry name" value="Peptidase_C65_otubain"/>
</dbReference>
<comment type="similarity">
    <text evidence="2">Belongs to the peptidase C65 family.</text>
</comment>
<evidence type="ECO:0000256" key="2">
    <source>
        <dbReference type="ARBA" id="ARBA00006579"/>
    </source>
</evidence>
<feature type="site" description="Interacts with free ubiquitin" evidence="9">
    <location>
        <position position="223"/>
    </location>
</feature>
<evidence type="ECO:0000256" key="8">
    <source>
        <dbReference type="PIRSR" id="PIRSR013503-1"/>
    </source>
</evidence>
<dbReference type="Pfam" id="PF10275">
    <property type="entry name" value="Peptidase_C65"/>
    <property type="match status" value="1"/>
</dbReference>
<dbReference type="GO" id="GO:0004843">
    <property type="term" value="F:cysteine-type deubiquitinase activity"/>
    <property type="evidence" value="ECO:0007669"/>
    <property type="project" value="UniProtKB-EC"/>
</dbReference>
<dbReference type="Gene3D" id="3.30.200.60">
    <property type="entry name" value="Peptidase C65 Otubain, subdomain 1"/>
    <property type="match status" value="1"/>
</dbReference>
<dbReference type="PANTHER" id="PTHR12931">
    <property type="entry name" value="UBIQUITIN THIOLESTERASE PROTEIN OTUB"/>
    <property type="match status" value="1"/>
</dbReference>
<dbReference type="PROSITE" id="PS50802">
    <property type="entry name" value="OTU"/>
    <property type="match status" value="1"/>
</dbReference>
<sequence>MESVPEAEIQDEGIIQQQRQIEKEIAENHPLIGQLQPLTTLLTEYVDDPVYVNKLTKLCEVSYKSLRRVRPDGNCFFRGFGFSYFERLLSNEEEWKKFQALVSGTKDQLLSQGFPKFTLEDFYDSFMEVVNRLGGEAKMDEEELSRIFNDSATSDYLVVYLRLLTSGQLQKEEDFYQNFLEGGKTMREFCQQEVEPMYRESDHMHAIALGSVLKVGIRVVYLDRGEASTSPPEHDFPEDGTPSVYLLYRPGHYDILYK</sequence>
<evidence type="ECO:0000256" key="9">
    <source>
        <dbReference type="PIRSR" id="PIRSR013503-2"/>
    </source>
</evidence>
<evidence type="ECO:0000256" key="3">
    <source>
        <dbReference type="ARBA" id="ARBA00012759"/>
    </source>
</evidence>
<dbReference type="InterPro" id="IPR016615">
    <property type="entry name" value="Otubain"/>
</dbReference>
<dbReference type="Gene3D" id="1.20.1300.20">
    <property type="entry name" value="Peptidase C65 Otubain, subdomain 2"/>
    <property type="match status" value="1"/>
</dbReference>
<dbReference type="EMBL" id="LR003477">
    <property type="protein sequence ID" value="SVE73096.1"/>
    <property type="molecule type" value="mRNA"/>
</dbReference>
<dbReference type="SUPFAM" id="SSF54001">
    <property type="entry name" value="Cysteine proteinases"/>
    <property type="match status" value="1"/>
</dbReference>
<feature type="site" description="Interacts with free ubiquitin" evidence="9">
    <location>
        <position position="207"/>
    </location>
</feature>
<keyword evidence="6" id="KW-0378">Hydrolase</keyword>
<proteinExistence type="evidence at transcript level"/>
<feature type="site" description="Interacts with free ubiquitin" evidence="9">
    <location>
        <position position="253"/>
    </location>
</feature>
<organism evidence="11">
    <name type="scientific">Ceriodaphnia reticulata</name>
    <dbReference type="NCBI Taxonomy" id="302197"/>
    <lineage>
        <taxon>Eukaryota</taxon>
        <taxon>Metazoa</taxon>
        <taxon>Ecdysozoa</taxon>
        <taxon>Arthropoda</taxon>
        <taxon>Crustacea</taxon>
        <taxon>Branchiopoda</taxon>
        <taxon>Diplostraca</taxon>
        <taxon>Cladocera</taxon>
        <taxon>Anomopoda</taxon>
        <taxon>Daphniidae</taxon>
        <taxon>Ceriodaphnia</taxon>
    </lineage>
</organism>
<feature type="active site" evidence="8">
    <location>
        <position position="72"/>
    </location>
</feature>
<dbReference type="PANTHER" id="PTHR12931:SF15">
    <property type="entry name" value="UBIQUITIN THIOESTERASE OTUBAIN-LIKE"/>
    <property type="match status" value="1"/>
</dbReference>
<dbReference type="InterPro" id="IPR038765">
    <property type="entry name" value="Papain-like_cys_pep_sf"/>
</dbReference>
<feature type="active site" evidence="8">
    <location>
        <position position="252"/>
    </location>
</feature>
<evidence type="ECO:0000256" key="6">
    <source>
        <dbReference type="ARBA" id="ARBA00022801"/>
    </source>
</evidence>
<dbReference type="GO" id="GO:0005634">
    <property type="term" value="C:nucleus"/>
    <property type="evidence" value="ECO:0007669"/>
    <property type="project" value="TreeGrafter"/>
</dbReference>
<dbReference type="GO" id="GO:0043130">
    <property type="term" value="F:ubiquitin binding"/>
    <property type="evidence" value="ECO:0007669"/>
    <property type="project" value="TreeGrafter"/>
</dbReference>
<keyword evidence="5" id="KW-0833">Ubl conjugation pathway</keyword>
<evidence type="ECO:0000256" key="4">
    <source>
        <dbReference type="ARBA" id="ARBA00022670"/>
    </source>
</evidence>
<evidence type="ECO:0000259" key="10">
    <source>
        <dbReference type="PROSITE" id="PS50802"/>
    </source>
</evidence>
<evidence type="ECO:0000313" key="11">
    <source>
        <dbReference type="EMBL" id="SVE73096.1"/>
    </source>
</evidence>
<dbReference type="EC" id="3.4.19.12" evidence="3"/>
<dbReference type="InterPro" id="IPR042468">
    <property type="entry name" value="Peptidase_C65_otubain_sub1"/>
</dbReference>
<dbReference type="InterPro" id="IPR042467">
    <property type="entry name" value="Peptidase_C65_otubain_sub2"/>
</dbReference>
<feature type="domain" description="OTU" evidence="10">
    <location>
        <begin position="64"/>
        <end position="258"/>
    </location>
</feature>
<protein>
    <recommendedName>
        <fullName evidence="3">ubiquitinyl hydrolase 1</fullName>
        <ecNumber evidence="3">3.4.19.12</ecNumber>
    </recommendedName>
</protein>
<evidence type="ECO:0000256" key="7">
    <source>
        <dbReference type="ARBA" id="ARBA00022807"/>
    </source>
</evidence>
<keyword evidence="4" id="KW-0645">Protease</keyword>
<dbReference type="CDD" id="cd22763">
    <property type="entry name" value="OTUB1"/>
    <property type="match status" value="1"/>
</dbReference>
<dbReference type="GO" id="GO:0071108">
    <property type="term" value="P:protein K48-linked deubiquitination"/>
    <property type="evidence" value="ECO:0007669"/>
    <property type="project" value="TreeGrafter"/>
</dbReference>
<dbReference type="FunFam" id="1.20.1300.20:FF:000001">
    <property type="entry name" value="Ubiquitin thioesterase OTUB1"/>
    <property type="match status" value="1"/>
</dbReference>
<evidence type="ECO:0000256" key="5">
    <source>
        <dbReference type="ARBA" id="ARBA00022786"/>
    </source>
</evidence>
<dbReference type="InterPro" id="IPR003323">
    <property type="entry name" value="OTU_dom"/>
</dbReference>